<dbReference type="Gene3D" id="2.102.10.10">
    <property type="entry name" value="Rieske [2Fe-2S] iron-sulphur domain"/>
    <property type="match status" value="1"/>
</dbReference>
<reference evidence="8 9" key="1">
    <citation type="submission" date="2019-09" db="EMBL/GenBank/DDBJ databases">
        <title>Pimelobacter sp. isolated from Paulinella.</title>
        <authorList>
            <person name="Jeong S.E."/>
        </authorList>
    </citation>
    <scope>NUCLEOTIDE SEQUENCE [LARGE SCALE GENOMIC DNA]</scope>
    <source>
        <strain evidence="8 9">Pch-N</strain>
    </source>
</reference>
<dbReference type="NCBIfam" id="TIGR02378">
    <property type="entry name" value="nirD_assim_sml"/>
    <property type="match status" value="1"/>
</dbReference>
<dbReference type="GO" id="GO:0042128">
    <property type="term" value="P:nitrate assimilation"/>
    <property type="evidence" value="ECO:0007669"/>
    <property type="project" value="UniProtKB-KW"/>
</dbReference>
<dbReference type="InterPro" id="IPR012748">
    <property type="entry name" value="Rieske-like_NirD"/>
</dbReference>
<dbReference type="GeneID" id="96611458"/>
<dbReference type="GO" id="GO:0016705">
    <property type="term" value="F:oxidoreductase activity, acting on paired donors, with incorporation or reduction of molecular oxygen"/>
    <property type="evidence" value="ECO:0007669"/>
    <property type="project" value="UniProtKB-ARBA"/>
</dbReference>
<evidence type="ECO:0000256" key="5">
    <source>
        <dbReference type="ARBA" id="ARBA00023014"/>
    </source>
</evidence>
<evidence type="ECO:0000313" key="8">
    <source>
        <dbReference type="EMBL" id="KAB2812108.1"/>
    </source>
</evidence>
<dbReference type="RefSeq" id="WP_082003775.1">
    <property type="nucleotide sequence ID" value="NZ_BJMC01000011.1"/>
</dbReference>
<proteinExistence type="predicted"/>
<evidence type="ECO:0000256" key="2">
    <source>
        <dbReference type="ARBA" id="ARBA00022723"/>
    </source>
</evidence>
<gene>
    <name evidence="8" type="primary">nirD</name>
    <name evidence="8" type="ORF">F9L07_09825</name>
</gene>
<keyword evidence="6" id="KW-0534">Nitrate assimilation</keyword>
<sequence>MTGRGAAEEWQPICRMAELGVGRGVTALVHGQAVAIFRTPDDVVYALGNHDPFAGHVGGGIAKGIVGRRGTVPYVALPAHRHSFDLRTGRCLDDLQVTVPTYEVRVVEGVVLVGKRFRPGSGAVPDPAPDAPAPGRPARTAPH</sequence>
<dbReference type="PANTHER" id="PTHR40562:SF1">
    <property type="entry name" value="NITRITE REDUCTASE (NADH) SMALL SUBUNIT"/>
    <property type="match status" value="1"/>
</dbReference>
<keyword evidence="2" id="KW-0479">Metal-binding</keyword>
<dbReference type="InterPro" id="IPR036922">
    <property type="entry name" value="Rieske_2Fe-2S_sf"/>
</dbReference>
<dbReference type="AlphaFoldDB" id="A0A4Y3N533"/>
<keyword evidence="4" id="KW-0408">Iron</keyword>
<dbReference type="InterPro" id="IPR017881">
    <property type="entry name" value="NirD"/>
</dbReference>
<dbReference type="Pfam" id="PF13806">
    <property type="entry name" value="Rieske_2"/>
    <property type="match status" value="1"/>
</dbReference>
<dbReference type="SUPFAM" id="SSF50022">
    <property type="entry name" value="ISP domain"/>
    <property type="match status" value="1"/>
</dbReference>
<dbReference type="GO" id="GO:0046872">
    <property type="term" value="F:metal ion binding"/>
    <property type="evidence" value="ECO:0007669"/>
    <property type="project" value="UniProtKB-KW"/>
</dbReference>
<evidence type="ECO:0000256" key="6">
    <source>
        <dbReference type="ARBA" id="ARBA00023063"/>
    </source>
</evidence>
<dbReference type="PROSITE" id="PS51300">
    <property type="entry name" value="NIRD"/>
    <property type="match status" value="1"/>
</dbReference>
<accession>A0A4Y3N533</accession>
<dbReference type="OrthoDB" id="3213360at2"/>
<dbReference type="GO" id="GO:0004497">
    <property type="term" value="F:monooxygenase activity"/>
    <property type="evidence" value="ECO:0007669"/>
    <property type="project" value="UniProtKB-ARBA"/>
</dbReference>
<dbReference type="EMBL" id="WBVM01000001">
    <property type="protein sequence ID" value="KAB2812108.1"/>
    <property type="molecule type" value="Genomic_DNA"/>
</dbReference>
<keyword evidence="1" id="KW-0001">2Fe-2S</keyword>
<dbReference type="InterPro" id="IPR017941">
    <property type="entry name" value="Rieske_2Fe-2S"/>
</dbReference>
<comment type="caution">
    <text evidence="8">The sequence shown here is derived from an EMBL/GenBank/DDBJ whole genome shotgun (WGS) entry which is preliminary data.</text>
</comment>
<dbReference type="PANTHER" id="PTHR40562">
    <property type="match status" value="1"/>
</dbReference>
<evidence type="ECO:0000256" key="3">
    <source>
        <dbReference type="ARBA" id="ARBA00023002"/>
    </source>
</evidence>
<feature type="compositionally biased region" description="Pro residues" evidence="7">
    <location>
        <begin position="126"/>
        <end position="135"/>
    </location>
</feature>
<evidence type="ECO:0000313" key="9">
    <source>
        <dbReference type="Proteomes" id="UP000449906"/>
    </source>
</evidence>
<name>A0A4Y3N533_NOCSI</name>
<evidence type="ECO:0000256" key="4">
    <source>
        <dbReference type="ARBA" id="ARBA00023004"/>
    </source>
</evidence>
<dbReference type="Proteomes" id="UP000449906">
    <property type="component" value="Unassembled WGS sequence"/>
</dbReference>
<dbReference type="PROSITE" id="PS51296">
    <property type="entry name" value="RIESKE"/>
    <property type="match status" value="1"/>
</dbReference>
<keyword evidence="5" id="KW-0411">Iron-sulfur</keyword>
<protein>
    <submittedName>
        <fullName evidence="8">Nitrite reductase small subunit NirD</fullName>
    </submittedName>
</protein>
<organism evidence="8 9">
    <name type="scientific">Nocardioides simplex</name>
    <name type="common">Arthrobacter simplex</name>
    <dbReference type="NCBI Taxonomy" id="2045"/>
    <lineage>
        <taxon>Bacteria</taxon>
        <taxon>Bacillati</taxon>
        <taxon>Actinomycetota</taxon>
        <taxon>Actinomycetes</taxon>
        <taxon>Propionibacteriales</taxon>
        <taxon>Nocardioidaceae</taxon>
        <taxon>Pimelobacter</taxon>
    </lineage>
</organism>
<keyword evidence="3" id="KW-0560">Oxidoreductase</keyword>
<evidence type="ECO:0000256" key="7">
    <source>
        <dbReference type="SAM" id="MobiDB-lite"/>
    </source>
</evidence>
<evidence type="ECO:0000256" key="1">
    <source>
        <dbReference type="ARBA" id="ARBA00022714"/>
    </source>
</evidence>
<feature type="region of interest" description="Disordered" evidence="7">
    <location>
        <begin position="121"/>
        <end position="143"/>
    </location>
</feature>
<dbReference type="GO" id="GO:0051537">
    <property type="term" value="F:2 iron, 2 sulfur cluster binding"/>
    <property type="evidence" value="ECO:0007669"/>
    <property type="project" value="UniProtKB-KW"/>
</dbReference>
<dbReference type="GO" id="GO:0008942">
    <property type="term" value="F:nitrite reductase [NAD(P)H] activity"/>
    <property type="evidence" value="ECO:0007669"/>
    <property type="project" value="InterPro"/>
</dbReference>